<dbReference type="Proteomes" id="UP000641588">
    <property type="component" value="Unassembled WGS sequence"/>
</dbReference>
<dbReference type="SUPFAM" id="SSF51391">
    <property type="entry name" value="Thiamin phosphate synthase"/>
    <property type="match status" value="1"/>
</dbReference>
<dbReference type="AlphaFoldDB" id="A0A972JZH5"/>
<sequence>MNRLRQALHEPKLQLFVSLPSNNLELAKAALQEGADGLKVHINVDHRASGNSFGPLSEYAETFRDIRSLFNGPLGIVPGGSLESIDPQEIEQLSELDVDFFSIYAWHMPTFLLRAPKLAATFAIDNQFDTRLLEAAKAFPIEALEASVIPSSEYGTPLTFADLLRYRWLVQSTHLPVIVPSQRKLVAGDVPAFKDSGVQALLLGAVVVGKSADEIKRAVHDFRNAIDS</sequence>
<accession>A0A972JZH5</accession>
<name>A0A972JZH5_9BACL</name>
<gene>
    <name evidence="1" type="ORF">GC093_05860</name>
</gene>
<protein>
    <submittedName>
        <fullName evidence="1">Uncharacterized protein</fullName>
    </submittedName>
</protein>
<dbReference type="RefSeq" id="WP_171650955.1">
    <property type="nucleotide sequence ID" value="NZ_WHOD01000022.1"/>
</dbReference>
<proteinExistence type="predicted"/>
<keyword evidence="2" id="KW-1185">Reference proteome</keyword>
<dbReference type="EMBL" id="WHOD01000022">
    <property type="protein sequence ID" value="NOU92755.1"/>
    <property type="molecule type" value="Genomic_DNA"/>
</dbReference>
<comment type="caution">
    <text evidence="1">The sequence shown here is derived from an EMBL/GenBank/DDBJ whole genome shotgun (WGS) entry which is preliminary data.</text>
</comment>
<dbReference type="InterPro" id="IPR036206">
    <property type="entry name" value="ThiamineP_synth_sf"/>
</dbReference>
<evidence type="ECO:0000313" key="2">
    <source>
        <dbReference type="Proteomes" id="UP000641588"/>
    </source>
</evidence>
<organism evidence="1 2">
    <name type="scientific">Paenibacillus foliorum</name>
    <dbReference type="NCBI Taxonomy" id="2654974"/>
    <lineage>
        <taxon>Bacteria</taxon>
        <taxon>Bacillati</taxon>
        <taxon>Bacillota</taxon>
        <taxon>Bacilli</taxon>
        <taxon>Bacillales</taxon>
        <taxon>Paenibacillaceae</taxon>
        <taxon>Paenibacillus</taxon>
    </lineage>
</organism>
<evidence type="ECO:0000313" key="1">
    <source>
        <dbReference type="EMBL" id="NOU92755.1"/>
    </source>
</evidence>
<reference evidence="1" key="1">
    <citation type="submission" date="2019-10" db="EMBL/GenBank/DDBJ databases">
        <title>Description of Paenibacillus glebae sp. nov.</title>
        <authorList>
            <person name="Carlier A."/>
            <person name="Qi S."/>
        </authorList>
    </citation>
    <scope>NUCLEOTIDE SEQUENCE</scope>
    <source>
        <strain evidence="1">LMG 31456</strain>
    </source>
</reference>